<name>A0A1Z4EI01_9MYCO</name>
<dbReference type="Gene3D" id="3.20.20.140">
    <property type="entry name" value="Metal-dependent hydrolases"/>
    <property type="match status" value="1"/>
</dbReference>
<reference evidence="3" key="1">
    <citation type="submission" date="2017-06" db="EMBL/GenBank/DDBJ databases">
        <title>Complete Genome Sequence of Mycobacterium shigaense.</title>
        <authorList>
            <person name="Fukano H."/>
            <person name="Yoshida M."/>
            <person name="Kazumi Y."/>
            <person name="Ogura Y."/>
            <person name="Mitarai S."/>
            <person name="Hayashi T."/>
            <person name="Hoshino Y."/>
        </authorList>
    </citation>
    <scope>NUCLEOTIDE SEQUENCE [LARGE SCALE GENOMIC DNA]</scope>
    <source>
        <strain evidence="3">UN-152</strain>
    </source>
</reference>
<sequence length="143" mass="15763">MFGGSSVDALTMTPSEYARRNCCLASELAPFDSAMIDFMGADHIMWGSDYPHEEGFAPRSKLAIRWALHDKSADECRMILAGNAARLYRFDLDALAPVAAKIGPTIAEVHIPLEDTGYRAPTAFGYRPFEGGLALRRRAPERI</sequence>
<dbReference type="KEGG" id="mshg:MSG_02464"/>
<dbReference type="AlphaFoldDB" id="A0A1Z4EI01"/>
<dbReference type="Proteomes" id="UP000217736">
    <property type="component" value="Chromosome"/>
</dbReference>
<evidence type="ECO:0000313" key="3">
    <source>
        <dbReference type="Proteomes" id="UP000217736"/>
    </source>
</evidence>
<dbReference type="GO" id="GO:0016787">
    <property type="term" value="F:hydrolase activity"/>
    <property type="evidence" value="ECO:0007669"/>
    <property type="project" value="InterPro"/>
</dbReference>
<dbReference type="SUPFAM" id="SSF51556">
    <property type="entry name" value="Metallo-dependent hydrolases"/>
    <property type="match status" value="1"/>
</dbReference>
<feature type="domain" description="Amidohydrolase-related" evidence="1">
    <location>
        <begin position="33"/>
        <end position="90"/>
    </location>
</feature>
<gene>
    <name evidence="2" type="ORF">MSG_02464</name>
</gene>
<proteinExistence type="predicted"/>
<accession>A0A1Z4EI01</accession>
<dbReference type="EMBL" id="AP018164">
    <property type="protein sequence ID" value="BAX92608.1"/>
    <property type="molecule type" value="Genomic_DNA"/>
</dbReference>
<organism evidence="2 3">
    <name type="scientific">Mycobacterium shigaense</name>
    <dbReference type="NCBI Taxonomy" id="722731"/>
    <lineage>
        <taxon>Bacteria</taxon>
        <taxon>Bacillati</taxon>
        <taxon>Actinomycetota</taxon>
        <taxon>Actinomycetes</taxon>
        <taxon>Mycobacteriales</taxon>
        <taxon>Mycobacteriaceae</taxon>
        <taxon>Mycobacterium</taxon>
        <taxon>Mycobacterium simiae complex</taxon>
    </lineage>
</organism>
<dbReference type="InterPro" id="IPR032466">
    <property type="entry name" value="Metal_Hydrolase"/>
</dbReference>
<dbReference type="Pfam" id="PF04909">
    <property type="entry name" value="Amidohydro_2"/>
    <property type="match status" value="1"/>
</dbReference>
<dbReference type="InterPro" id="IPR006680">
    <property type="entry name" value="Amidohydro-rel"/>
</dbReference>
<keyword evidence="3" id="KW-1185">Reference proteome</keyword>
<evidence type="ECO:0000259" key="1">
    <source>
        <dbReference type="Pfam" id="PF04909"/>
    </source>
</evidence>
<evidence type="ECO:0000313" key="2">
    <source>
        <dbReference type="EMBL" id="BAX92608.1"/>
    </source>
</evidence>
<protein>
    <recommendedName>
        <fullName evidence="1">Amidohydrolase-related domain-containing protein</fullName>
    </recommendedName>
</protein>